<dbReference type="Proteomes" id="UP000593565">
    <property type="component" value="Unassembled WGS sequence"/>
</dbReference>
<comment type="caution">
    <text evidence="1">The sequence shown here is derived from an EMBL/GenBank/DDBJ whole genome shotgun (WGS) entry which is preliminary data.</text>
</comment>
<evidence type="ECO:0000313" key="1">
    <source>
        <dbReference type="EMBL" id="KAF4088627.1"/>
    </source>
</evidence>
<organism evidence="1 2">
    <name type="scientific">Ameiurus melas</name>
    <name type="common">Black bullhead</name>
    <name type="synonym">Silurus melas</name>
    <dbReference type="NCBI Taxonomy" id="219545"/>
    <lineage>
        <taxon>Eukaryota</taxon>
        <taxon>Metazoa</taxon>
        <taxon>Chordata</taxon>
        <taxon>Craniata</taxon>
        <taxon>Vertebrata</taxon>
        <taxon>Euteleostomi</taxon>
        <taxon>Actinopterygii</taxon>
        <taxon>Neopterygii</taxon>
        <taxon>Teleostei</taxon>
        <taxon>Ostariophysi</taxon>
        <taxon>Siluriformes</taxon>
        <taxon>Ictaluridae</taxon>
        <taxon>Ameiurus</taxon>
    </lineage>
</organism>
<dbReference type="AlphaFoldDB" id="A0A7J6B2F4"/>
<evidence type="ECO:0000313" key="2">
    <source>
        <dbReference type="Proteomes" id="UP000593565"/>
    </source>
</evidence>
<gene>
    <name evidence="1" type="ORF">AMELA_G00056830</name>
</gene>
<accession>A0A7J6B2F4</accession>
<protein>
    <submittedName>
        <fullName evidence="1">Uncharacterized protein</fullName>
    </submittedName>
</protein>
<dbReference type="EMBL" id="JAAGNN010000005">
    <property type="protein sequence ID" value="KAF4088627.1"/>
    <property type="molecule type" value="Genomic_DNA"/>
</dbReference>
<sequence>MEMRGSPHLSDKESVPRMCVLTPLHRQTLCLTLPPAFSLGMMSPSSIWALTILPSSHLSVPRTLSILLISPLLAIPCPQDTPHFLPPTALLR</sequence>
<proteinExistence type="predicted"/>
<reference evidence="1 2" key="1">
    <citation type="submission" date="2020-02" db="EMBL/GenBank/DDBJ databases">
        <title>A chromosome-scale genome assembly of the black bullhead catfish (Ameiurus melas).</title>
        <authorList>
            <person name="Wen M."/>
            <person name="Zham M."/>
            <person name="Cabau C."/>
            <person name="Klopp C."/>
            <person name="Donnadieu C."/>
            <person name="Roques C."/>
            <person name="Bouchez O."/>
            <person name="Lampietro C."/>
            <person name="Jouanno E."/>
            <person name="Herpin A."/>
            <person name="Louis A."/>
            <person name="Berthelot C."/>
            <person name="Parey E."/>
            <person name="Roest-Crollius H."/>
            <person name="Braasch I."/>
            <person name="Postlethwait J."/>
            <person name="Robinson-Rechavi M."/>
            <person name="Echchiki A."/>
            <person name="Begum T."/>
            <person name="Montfort J."/>
            <person name="Schartl M."/>
            <person name="Bobe J."/>
            <person name="Guiguen Y."/>
        </authorList>
    </citation>
    <scope>NUCLEOTIDE SEQUENCE [LARGE SCALE GENOMIC DNA]</scope>
    <source>
        <strain evidence="1">M_S1</strain>
        <tissue evidence="1">Blood</tissue>
    </source>
</reference>
<name>A0A7J6B2F4_AMEME</name>
<keyword evidence="2" id="KW-1185">Reference proteome</keyword>
<feature type="non-terminal residue" evidence="1">
    <location>
        <position position="92"/>
    </location>
</feature>